<name>A0A317DFW0_9ACTN</name>
<evidence type="ECO:0008006" key="6">
    <source>
        <dbReference type="Google" id="ProtNLM"/>
    </source>
</evidence>
<proteinExistence type="inferred from homology"/>
<dbReference type="CDD" id="cd24033">
    <property type="entry name" value="ASKHA_NBD_NodU_CmcH-like_N"/>
    <property type="match status" value="1"/>
</dbReference>
<dbReference type="Pfam" id="PF16861">
    <property type="entry name" value="Carbam_trans_C"/>
    <property type="match status" value="1"/>
</dbReference>
<dbReference type="GO" id="GO:0003824">
    <property type="term" value="F:catalytic activity"/>
    <property type="evidence" value="ECO:0007669"/>
    <property type="project" value="InterPro"/>
</dbReference>
<evidence type="ECO:0000259" key="3">
    <source>
        <dbReference type="Pfam" id="PF16861"/>
    </source>
</evidence>
<evidence type="ECO:0000256" key="1">
    <source>
        <dbReference type="ARBA" id="ARBA00006129"/>
    </source>
</evidence>
<feature type="domain" description="Carbamoyltransferase" evidence="2">
    <location>
        <begin position="92"/>
        <end position="330"/>
    </location>
</feature>
<comment type="similarity">
    <text evidence="1">Belongs to the NodU/CmcH family.</text>
</comment>
<keyword evidence="5" id="KW-1185">Reference proteome</keyword>
<dbReference type="Pfam" id="PF02543">
    <property type="entry name" value="Carbam_trans_N"/>
    <property type="match status" value="1"/>
</dbReference>
<feature type="domain" description="Carbamoyltransferase C-terminal" evidence="3">
    <location>
        <begin position="383"/>
        <end position="548"/>
    </location>
</feature>
<dbReference type="OrthoDB" id="9780777at2"/>
<evidence type="ECO:0000259" key="2">
    <source>
        <dbReference type="Pfam" id="PF02543"/>
    </source>
</evidence>
<dbReference type="RefSeq" id="WP_109815886.1">
    <property type="nucleotide sequence ID" value="NZ_QGKR01000098.1"/>
</dbReference>
<dbReference type="InterPro" id="IPR051338">
    <property type="entry name" value="NodU/CmcH_Carbamoyltrnsfr"/>
</dbReference>
<protein>
    <recommendedName>
        <fullName evidence="6">Carbamoyltransferase</fullName>
    </recommendedName>
</protein>
<gene>
    <name evidence="4" type="ORF">DKT68_02920</name>
</gene>
<dbReference type="InterPro" id="IPR038152">
    <property type="entry name" value="Carbam_trans_C_sf"/>
</dbReference>
<dbReference type="InterPro" id="IPR003696">
    <property type="entry name" value="Carbtransf_dom"/>
</dbReference>
<evidence type="ECO:0000313" key="5">
    <source>
        <dbReference type="Proteomes" id="UP000245410"/>
    </source>
</evidence>
<dbReference type="AlphaFoldDB" id="A0A317DFW0"/>
<dbReference type="InterPro" id="IPR043129">
    <property type="entry name" value="ATPase_NBD"/>
</dbReference>
<organism evidence="4 5">
    <name type="scientific">Micromonospora acroterricola</name>
    <dbReference type="NCBI Taxonomy" id="2202421"/>
    <lineage>
        <taxon>Bacteria</taxon>
        <taxon>Bacillati</taxon>
        <taxon>Actinomycetota</taxon>
        <taxon>Actinomycetes</taxon>
        <taxon>Micromonosporales</taxon>
        <taxon>Micromonosporaceae</taxon>
        <taxon>Micromonospora</taxon>
    </lineage>
</organism>
<dbReference type="SUPFAM" id="SSF53067">
    <property type="entry name" value="Actin-like ATPase domain"/>
    <property type="match status" value="1"/>
</dbReference>
<dbReference type="PANTHER" id="PTHR34847">
    <property type="entry name" value="NODULATION PROTEIN U"/>
    <property type="match status" value="1"/>
</dbReference>
<dbReference type="PANTHER" id="PTHR34847:SF1">
    <property type="entry name" value="NODULATION PROTEIN U"/>
    <property type="match status" value="1"/>
</dbReference>
<reference evidence="4 5" key="1">
    <citation type="submission" date="2018-05" db="EMBL/GenBank/DDBJ databases">
        <title>Micromonospora atacamensis sp. nov., a novel actinobacteria isolated from high altitude Atacama Desert soil.</title>
        <authorList>
            <person name="Carro L."/>
            <person name="Golinska P."/>
            <person name="Klenk H.-P."/>
            <person name="Goodfellow M."/>
        </authorList>
    </citation>
    <scope>NUCLEOTIDE SEQUENCE [LARGE SCALE GENOMIC DNA]</scope>
    <source>
        <strain evidence="4 5">5R2A7</strain>
    </source>
</reference>
<dbReference type="InterPro" id="IPR031730">
    <property type="entry name" value="Carbam_trans_C"/>
</dbReference>
<dbReference type="Gene3D" id="3.90.870.20">
    <property type="entry name" value="Carbamoyltransferase, C-terminal domain"/>
    <property type="match status" value="1"/>
</dbReference>
<dbReference type="Proteomes" id="UP000245410">
    <property type="component" value="Unassembled WGS sequence"/>
</dbReference>
<evidence type="ECO:0000313" key="4">
    <source>
        <dbReference type="EMBL" id="PWR12606.1"/>
    </source>
</evidence>
<dbReference type="EMBL" id="QGKR01000098">
    <property type="protein sequence ID" value="PWR12606.1"/>
    <property type="molecule type" value="Genomic_DNA"/>
</dbReference>
<dbReference type="Gene3D" id="3.30.420.40">
    <property type="match status" value="2"/>
</dbReference>
<accession>A0A317DFW0</accession>
<sequence>MDAWLGYSPPVANTGLALKDNGACLVGEDSILLAVSQERLSRIKHDSSLDKALALALSTATTKGVHLRKAAYSTCSDSAWTPKKGTPDLEFPSIAVPSHHYSHALSAYLVSPFLKSLVLVADAGGNVLRDSDSPAWWSAPREQTTLWYGIDGGVTLLERFHSRPYDIGYGEWYRAFTYYLGWPSHTLSGNTMALAAYGQDNDLHEYGIWDDDPSGTLGGTLKNLPPDPISMVKELLRSHGIPAPQPRTPATQLSEEHTRLAGYIQRSLQDSLLRLIEDAIRTYDLDKVCLSGGVAQNCVAAARVAQMLGPGNLFVSGYSADVGQCVGNALHARRLDLGADAPRFREILFLGPEYSPHAIDHECKSLGIATPAQPRELLAREAAETLARGQVVAVYEGRSEFGARALGHRSVLCDPCLPGVVAKVKAGVKRRDDFMPLAPVIDEALATELEACSLSKTMTLAPTLPSVYRNEFGEAMHVDGTARIQVADPQELMGQIIKEFAKITGRRVLINTSFNRRGQPIVETPREAVMAAIELEIDALLLEDRMLYKEALATLTLPQDRNS</sequence>
<comment type="caution">
    <text evidence="4">The sequence shown here is derived from an EMBL/GenBank/DDBJ whole genome shotgun (WGS) entry which is preliminary data.</text>
</comment>